<name>A0A238ZD87_9ACTN</name>
<dbReference type="InterPro" id="IPR000873">
    <property type="entry name" value="AMP-dep_synth/lig_dom"/>
</dbReference>
<feature type="domain" description="AMP-binding enzyme C-terminal" evidence="2">
    <location>
        <begin position="435"/>
        <end position="510"/>
    </location>
</feature>
<reference evidence="3 4" key="1">
    <citation type="submission" date="2017-06" db="EMBL/GenBank/DDBJ databases">
        <authorList>
            <person name="Kim H.J."/>
            <person name="Triplett B.A."/>
        </authorList>
    </citation>
    <scope>NUCLEOTIDE SEQUENCE [LARGE SCALE GENOMIC DNA]</scope>
    <source>
        <strain evidence="3 4">DSM 44272</strain>
    </source>
</reference>
<keyword evidence="4" id="KW-1185">Reference proteome</keyword>
<dbReference type="Proteomes" id="UP000198403">
    <property type="component" value="Unassembled WGS sequence"/>
</dbReference>
<dbReference type="Pfam" id="PF13193">
    <property type="entry name" value="AMP-binding_C"/>
    <property type="match status" value="1"/>
</dbReference>
<accession>A0A238ZD87</accession>
<dbReference type="AlphaFoldDB" id="A0A238ZD87"/>
<dbReference type="InterPro" id="IPR025110">
    <property type="entry name" value="AMP-bd_C"/>
</dbReference>
<feature type="domain" description="AMP-dependent synthetase/ligase" evidence="1">
    <location>
        <begin position="18"/>
        <end position="385"/>
    </location>
</feature>
<dbReference type="Gene3D" id="3.30.300.30">
    <property type="match status" value="1"/>
</dbReference>
<dbReference type="InterPro" id="IPR042099">
    <property type="entry name" value="ANL_N_sf"/>
</dbReference>
<protein>
    <submittedName>
        <fullName evidence="3">Fatty-acyl-CoA synthase</fullName>
    </submittedName>
</protein>
<dbReference type="GO" id="GO:0016877">
    <property type="term" value="F:ligase activity, forming carbon-sulfur bonds"/>
    <property type="evidence" value="ECO:0007669"/>
    <property type="project" value="UniProtKB-ARBA"/>
</dbReference>
<sequence length="519" mass="55421">MAATHQGESTVGGVILRALRRYPQDRTAFTWGEGPDAVRGSLSYGQALDAIGRTQTVFATAGLGPGSRIGILSGNRVDSWLTATAAWCSGLIVTYLHPLGSLADHLYQLGDAGVQALFVDPAKFAQRGCDLTEHAGLQHLFTFGPAETGRDLHAAREQVGASTAVDVADAGDLVWLNYTGGTTGKPKGVRYRHSSVLGHSRSVLTDFELPAEPRYLAAGPITHVAGTKILPVLHRGGSVHLLDGFTPTGALRAIEEHRITMALFVPTMIYVLLDDPELDRTDMSSLELVLYGASAMSPTRLAEGQERLGDVFAQLYGQSECYPISYLSREDHRRGRLEDTGLLVSCGFPVHGTSVTLLRPDGAPVPTGEAGEICVRGQAAMEGYHDLPELTEEALAGGWLHTGDIGTLDGRGYLTIVDRKKDMIVTGGFNVFPREVEDALTAHPDVASAAVYGVPDEKWGEAVTAAVVLKPGATVDEAELIARVRELKGPVQAPKEVRVLSELPLTVVGKIDKKALRAR</sequence>
<dbReference type="SUPFAM" id="SSF56801">
    <property type="entry name" value="Acetyl-CoA synthetase-like"/>
    <property type="match status" value="1"/>
</dbReference>
<evidence type="ECO:0000313" key="3">
    <source>
        <dbReference type="EMBL" id="SNR81049.1"/>
    </source>
</evidence>
<evidence type="ECO:0000259" key="1">
    <source>
        <dbReference type="Pfam" id="PF00501"/>
    </source>
</evidence>
<evidence type="ECO:0000259" key="2">
    <source>
        <dbReference type="Pfam" id="PF13193"/>
    </source>
</evidence>
<dbReference type="RefSeq" id="WP_089338315.1">
    <property type="nucleotide sequence ID" value="NZ_FZNO01000027.1"/>
</dbReference>
<dbReference type="InterPro" id="IPR045851">
    <property type="entry name" value="AMP-bd_C_sf"/>
</dbReference>
<organism evidence="3 4">
    <name type="scientific">Blastococcus mobilis</name>
    <dbReference type="NCBI Taxonomy" id="1938746"/>
    <lineage>
        <taxon>Bacteria</taxon>
        <taxon>Bacillati</taxon>
        <taxon>Actinomycetota</taxon>
        <taxon>Actinomycetes</taxon>
        <taxon>Geodermatophilales</taxon>
        <taxon>Geodermatophilaceae</taxon>
        <taxon>Blastococcus</taxon>
    </lineage>
</organism>
<proteinExistence type="predicted"/>
<dbReference type="Pfam" id="PF00501">
    <property type="entry name" value="AMP-binding"/>
    <property type="match status" value="1"/>
</dbReference>
<dbReference type="OrthoDB" id="9803968at2"/>
<dbReference type="PANTHER" id="PTHR43767">
    <property type="entry name" value="LONG-CHAIN-FATTY-ACID--COA LIGASE"/>
    <property type="match status" value="1"/>
</dbReference>
<evidence type="ECO:0000313" key="4">
    <source>
        <dbReference type="Proteomes" id="UP000198403"/>
    </source>
</evidence>
<dbReference type="PROSITE" id="PS00455">
    <property type="entry name" value="AMP_BINDING"/>
    <property type="match status" value="1"/>
</dbReference>
<dbReference type="PANTHER" id="PTHR43767:SF7">
    <property type="entry name" value="MEDIUM_LONG-CHAIN-FATTY-ACID--COA LIGASE FADD8"/>
    <property type="match status" value="1"/>
</dbReference>
<dbReference type="InterPro" id="IPR050237">
    <property type="entry name" value="ATP-dep_AMP-bd_enzyme"/>
</dbReference>
<dbReference type="InterPro" id="IPR020845">
    <property type="entry name" value="AMP-binding_CS"/>
</dbReference>
<dbReference type="Gene3D" id="3.40.50.12780">
    <property type="entry name" value="N-terminal domain of ligase-like"/>
    <property type="match status" value="1"/>
</dbReference>
<gene>
    <name evidence="3" type="ORF">SAMN06272737_12738</name>
</gene>
<dbReference type="EMBL" id="FZNO01000027">
    <property type="protein sequence ID" value="SNR81049.1"/>
    <property type="molecule type" value="Genomic_DNA"/>
</dbReference>